<dbReference type="InParanoid" id="G4Z3T2"/>
<dbReference type="SMR" id="G4Z3T2"/>
<dbReference type="AlphaFoldDB" id="G4Z3T2"/>
<gene>
    <name evidence="1" type="ORF">PHYSODRAFT_328865</name>
</gene>
<evidence type="ECO:0000313" key="1">
    <source>
        <dbReference type="EMBL" id="EGZ20791.1"/>
    </source>
</evidence>
<dbReference type="GeneID" id="20645855"/>
<dbReference type="RefSeq" id="XP_009523508.1">
    <property type="nucleotide sequence ID" value="XM_009525213.1"/>
</dbReference>
<sequence>MLGIHDSSAQWLNEERLIGIGAHCGQCPSKAALLATPSSRSSVLKSRIKRDLALDRHAIYDRSREPDSNGEILSISERQMHILERAATANMNVLTPALVASMELHCRDFVTKANNEDIVYGM</sequence>
<reference evidence="1 2" key="1">
    <citation type="journal article" date="2006" name="Science">
        <title>Phytophthora genome sequences uncover evolutionary origins and mechanisms of pathogenesis.</title>
        <authorList>
            <person name="Tyler B.M."/>
            <person name="Tripathy S."/>
            <person name="Zhang X."/>
            <person name="Dehal P."/>
            <person name="Jiang R.H."/>
            <person name="Aerts A."/>
            <person name="Arredondo F.D."/>
            <person name="Baxter L."/>
            <person name="Bensasson D."/>
            <person name="Beynon J.L."/>
            <person name="Chapman J."/>
            <person name="Damasceno C.M."/>
            <person name="Dorrance A.E."/>
            <person name="Dou D."/>
            <person name="Dickerman A.W."/>
            <person name="Dubchak I.L."/>
            <person name="Garbelotto M."/>
            <person name="Gijzen M."/>
            <person name="Gordon S.G."/>
            <person name="Govers F."/>
            <person name="Grunwald N.J."/>
            <person name="Huang W."/>
            <person name="Ivors K.L."/>
            <person name="Jones R.W."/>
            <person name="Kamoun S."/>
            <person name="Krampis K."/>
            <person name="Lamour K.H."/>
            <person name="Lee M.K."/>
            <person name="McDonald W.H."/>
            <person name="Medina M."/>
            <person name="Meijer H.J."/>
            <person name="Nordberg E.K."/>
            <person name="Maclean D.J."/>
            <person name="Ospina-Giraldo M.D."/>
            <person name="Morris P.F."/>
            <person name="Phuntumart V."/>
            <person name="Putnam N.H."/>
            <person name="Rash S."/>
            <person name="Rose J.K."/>
            <person name="Sakihama Y."/>
            <person name="Salamov A.A."/>
            <person name="Savidor A."/>
            <person name="Scheuring C.F."/>
            <person name="Smith B.M."/>
            <person name="Sobral B.W."/>
            <person name="Terry A."/>
            <person name="Torto-Alalibo T.A."/>
            <person name="Win J."/>
            <person name="Xu Z."/>
            <person name="Zhang H."/>
            <person name="Grigoriev I.V."/>
            <person name="Rokhsar D.S."/>
            <person name="Boore J.L."/>
        </authorList>
    </citation>
    <scope>NUCLEOTIDE SEQUENCE [LARGE SCALE GENOMIC DNA]</scope>
    <source>
        <strain evidence="1 2">P6497</strain>
    </source>
</reference>
<protein>
    <submittedName>
        <fullName evidence="1">Uncharacterized protein</fullName>
    </submittedName>
</protein>
<accession>G4Z3T2</accession>
<name>G4Z3T2_PHYSP</name>
<proteinExistence type="predicted"/>
<dbReference type="KEGG" id="psoj:PHYSODRAFT_328865"/>
<organism evidence="1 2">
    <name type="scientific">Phytophthora sojae (strain P6497)</name>
    <name type="common">Soybean stem and root rot agent</name>
    <name type="synonym">Phytophthora megasperma f. sp. glycines</name>
    <dbReference type="NCBI Taxonomy" id="1094619"/>
    <lineage>
        <taxon>Eukaryota</taxon>
        <taxon>Sar</taxon>
        <taxon>Stramenopiles</taxon>
        <taxon>Oomycota</taxon>
        <taxon>Peronosporomycetes</taxon>
        <taxon>Peronosporales</taxon>
        <taxon>Peronosporaceae</taxon>
        <taxon>Phytophthora</taxon>
    </lineage>
</organism>
<evidence type="ECO:0000313" key="2">
    <source>
        <dbReference type="Proteomes" id="UP000002640"/>
    </source>
</evidence>
<dbReference type="Proteomes" id="UP000002640">
    <property type="component" value="Unassembled WGS sequence"/>
</dbReference>
<dbReference type="EMBL" id="JH159153">
    <property type="protein sequence ID" value="EGZ20791.1"/>
    <property type="molecule type" value="Genomic_DNA"/>
</dbReference>
<keyword evidence="2" id="KW-1185">Reference proteome</keyword>